<dbReference type="RefSeq" id="WP_015511565.1">
    <property type="nucleotide sequence ID" value="NC_021007.1"/>
</dbReference>
<dbReference type="KEGG" id="mhb:MHM_01820"/>
<reference evidence="1" key="1">
    <citation type="submission" date="2011-11" db="EMBL/GenBank/DDBJ databases">
        <title>Complete genome sequence of Candidatus Mycoplasma haemominutum.</title>
        <authorList>
            <person name="Barker E.N."/>
            <person name="Darby A.C."/>
            <person name="Helps C.R."/>
            <person name="Peters I.R."/>
            <person name="Hughes M.A."/>
            <person name="Radford A.D."/>
            <person name="Novacco M."/>
            <person name="Boretti F."/>
            <person name="Hofmann-Lehmann R."/>
            <person name="Tasker S."/>
        </authorList>
    </citation>
    <scope>NUCLEOTIDE SEQUENCE</scope>
    <source>
        <strain evidence="1">Birmingham 1</strain>
    </source>
</reference>
<dbReference type="PATRIC" id="fig|1116213.3.peg.193"/>
<organism evidence="1">
    <name type="scientific">Candidatus Mycoplasma haematominutum 'Birmingham 1'</name>
    <dbReference type="NCBI Taxonomy" id="1116213"/>
    <lineage>
        <taxon>Bacteria</taxon>
        <taxon>Bacillati</taxon>
        <taxon>Mycoplasmatota</taxon>
        <taxon>Mollicutes</taxon>
        <taxon>Mycoplasmataceae</taxon>
        <taxon>Mycoplasma</taxon>
    </lineage>
</organism>
<dbReference type="PANTHER" id="PTHR38451:SF1">
    <property type="entry name" value="TRNA (ADENINE(22)-N(1))-METHYLTRANSFERASE"/>
    <property type="match status" value="1"/>
</dbReference>
<sequence>MLLIDIGADLGRLGEILLENNQVDYVWNVELSRAALERSKKIYQSKGLINRAEFIYSDGFQNLEPERAGKNSLVIVLAGFGANTTLSILQAMSKEWLSKKLCLISLSHTNPIRILEWLEANGWTLIKEEYLKYRKKIYPILLFSNYLKRSCSNLDVPELFLEYWGSHIDNYSKLDSMSSSSAIQRILHTYNQLRRKNIS</sequence>
<dbReference type="SUPFAM" id="SSF53335">
    <property type="entry name" value="S-adenosyl-L-methionine-dependent methyltransferases"/>
    <property type="match status" value="1"/>
</dbReference>
<evidence type="ECO:0000313" key="1">
    <source>
        <dbReference type="EMBL" id="CCE66700.1"/>
    </source>
</evidence>
<reference evidence="1" key="2">
    <citation type="submission" date="2011-11" db="EMBL/GenBank/DDBJ databases">
        <authorList>
            <person name="Barker E."/>
        </authorList>
    </citation>
    <scope>NUCLEOTIDE SEQUENCE</scope>
    <source>
        <strain evidence="1">Birmingham 1</strain>
    </source>
</reference>
<dbReference type="HOGENOM" id="CLU_1388900_0_0_14"/>
<dbReference type="EMBL" id="HE613254">
    <property type="protein sequence ID" value="CCE66700.1"/>
    <property type="molecule type" value="Genomic_DNA"/>
</dbReference>
<dbReference type="InterPro" id="IPR029063">
    <property type="entry name" value="SAM-dependent_MTases_sf"/>
</dbReference>
<proteinExistence type="predicted"/>
<accession>G8C302</accession>
<protein>
    <recommendedName>
        <fullName evidence="2">SAM-dependent methyltransferase</fullName>
    </recommendedName>
</protein>
<gene>
    <name evidence="1" type="ORF">MHM_01820</name>
</gene>
<dbReference type="AlphaFoldDB" id="G8C302"/>
<dbReference type="InterPro" id="IPR006901">
    <property type="entry name" value="TrmK"/>
</dbReference>
<name>G8C302_9MOLU</name>
<dbReference type="Gene3D" id="3.40.50.150">
    <property type="entry name" value="Vaccinia Virus protein VP39"/>
    <property type="match status" value="1"/>
</dbReference>
<evidence type="ECO:0008006" key="2">
    <source>
        <dbReference type="Google" id="ProtNLM"/>
    </source>
</evidence>
<dbReference type="Pfam" id="PF04816">
    <property type="entry name" value="TrmK"/>
    <property type="match status" value="1"/>
</dbReference>
<dbReference type="GO" id="GO:0160105">
    <property type="term" value="F:tRNA (adenine(22)-N1)-methyltransferase activity"/>
    <property type="evidence" value="ECO:0007669"/>
    <property type="project" value="InterPro"/>
</dbReference>
<dbReference type="PANTHER" id="PTHR38451">
    <property type="entry name" value="TRNA (ADENINE(22)-N(1))-METHYLTRANSFERASE"/>
    <property type="match status" value="1"/>
</dbReference>